<proteinExistence type="inferred from homology"/>
<dbReference type="InterPro" id="IPR016192">
    <property type="entry name" value="APOBEC/CMP_deaminase_Zn-bd"/>
</dbReference>
<dbReference type="PIRSF" id="PIRSF006334">
    <property type="entry name" value="Cdd_plus_pseudo"/>
    <property type="match status" value="1"/>
</dbReference>
<comment type="caution">
    <text evidence="7">The sequence shown here is derived from an EMBL/GenBank/DDBJ whole genome shotgun (WGS) entry which is preliminary data.</text>
</comment>
<keyword evidence="3" id="KW-0479">Metal-binding</keyword>
<dbReference type="PROSITE" id="PS51747">
    <property type="entry name" value="CYT_DCMP_DEAMINASES_2"/>
    <property type="match status" value="2"/>
</dbReference>
<protein>
    <submittedName>
        <fullName evidence="7">G5468 protein</fullName>
    </submittedName>
</protein>
<evidence type="ECO:0000313" key="8">
    <source>
        <dbReference type="Proteomes" id="UP001497392"/>
    </source>
</evidence>
<evidence type="ECO:0000256" key="2">
    <source>
        <dbReference type="ARBA" id="ARBA00011738"/>
    </source>
</evidence>
<feature type="domain" description="CMP/dCMP-type deaminase" evidence="6">
    <location>
        <begin position="201"/>
        <end position="313"/>
    </location>
</feature>
<dbReference type="PANTHER" id="PTHR11644:SF2">
    <property type="entry name" value="CYTIDINE DEAMINASE"/>
    <property type="match status" value="1"/>
</dbReference>
<dbReference type="Gene3D" id="3.40.140.10">
    <property type="entry name" value="Cytidine Deaminase, domain 2"/>
    <property type="match status" value="2"/>
</dbReference>
<dbReference type="PROSITE" id="PS00903">
    <property type="entry name" value="CYT_DCMP_DEAMINASES_1"/>
    <property type="match status" value="1"/>
</dbReference>
<evidence type="ECO:0000256" key="5">
    <source>
        <dbReference type="ARBA" id="ARBA00022833"/>
    </source>
</evidence>
<sequence length="313" mass="33364">MGAEAQHCPTANGLIKTGSRALSGSYIPLDTFVLEPEEVAGLQQQCQVSVEELMQLLVQPASLLARAPTSKFPVGAIGLGVSGRLYAGVNLEFPGLPLQHSVHAEQFLIASAAWHGERGLRRIAVNAAPCGHCRQFIAELVTADTIELAYKGSTYRLDDILVDKFCPSDLIEPGTAPLLLEQQSNGVRFTPAAEELLRQCPDLQEAASQALLSAQESYTPYTRCPAGMGLITQDGSVYGGGVIESCAYNPTINPLQAACITLAAKGRGPFSEVKEAVLAELQAESVSYAETCRIALNAINPDIHLTVLHIQLK</sequence>
<name>A0ABP1FUA0_9CHLO</name>
<dbReference type="InterPro" id="IPR002125">
    <property type="entry name" value="CMP_dCMP_dom"/>
</dbReference>
<evidence type="ECO:0000256" key="3">
    <source>
        <dbReference type="ARBA" id="ARBA00022723"/>
    </source>
</evidence>
<evidence type="ECO:0000313" key="7">
    <source>
        <dbReference type="EMBL" id="CAL5223016.1"/>
    </source>
</evidence>
<dbReference type="NCBIfam" id="NF006537">
    <property type="entry name" value="PRK09027.1"/>
    <property type="match status" value="1"/>
</dbReference>
<keyword evidence="5" id="KW-0862">Zinc</keyword>
<accession>A0ABP1FUA0</accession>
<dbReference type="CDD" id="cd01283">
    <property type="entry name" value="cytidine_deaminase"/>
    <property type="match status" value="1"/>
</dbReference>
<dbReference type="SUPFAM" id="SSF53927">
    <property type="entry name" value="Cytidine deaminase-like"/>
    <property type="match status" value="2"/>
</dbReference>
<reference evidence="7 8" key="1">
    <citation type="submission" date="2024-06" db="EMBL/GenBank/DDBJ databases">
        <authorList>
            <person name="Kraege A."/>
            <person name="Thomma B."/>
        </authorList>
    </citation>
    <scope>NUCLEOTIDE SEQUENCE [LARGE SCALE GENOMIC DNA]</scope>
</reference>
<dbReference type="InterPro" id="IPR013171">
    <property type="entry name" value="Cyd/dCyd_deaminase_Zn-bd"/>
</dbReference>
<dbReference type="Pfam" id="PF00383">
    <property type="entry name" value="dCMP_cyt_deam_1"/>
    <property type="match status" value="1"/>
</dbReference>
<evidence type="ECO:0000256" key="1">
    <source>
        <dbReference type="ARBA" id="ARBA00006576"/>
    </source>
</evidence>
<evidence type="ECO:0000256" key="4">
    <source>
        <dbReference type="ARBA" id="ARBA00022801"/>
    </source>
</evidence>
<gene>
    <name evidence="7" type="primary">g5468</name>
    <name evidence="7" type="ORF">VP750_LOCUS4675</name>
</gene>
<comment type="similarity">
    <text evidence="1">Belongs to the cytidine and deoxycytidylate deaminase family.</text>
</comment>
<dbReference type="InterPro" id="IPR050202">
    <property type="entry name" value="Cyt/Deoxycyt_deaminase"/>
</dbReference>
<feature type="domain" description="CMP/dCMP-type deaminase" evidence="6">
    <location>
        <begin position="49"/>
        <end position="168"/>
    </location>
</feature>
<dbReference type="PANTHER" id="PTHR11644">
    <property type="entry name" value="CYTIDINE DEAMINASE"/>
    <property type="match status" value="1"/>
</dbReference>
<comment type="subunit">
    <text evidence="2">Homodimer.</text>
</comment>
<dbReference type="InterPro" id="IPR016193">
    <property type="entry name" value="Cytidine_deaminase-like"/>
</dbReference>
<dbReference type="Pfam" id="PF08211">
    <property type="entry name" value="dCMP_cyt_deam_2"/>
    <property type="match status" value="1"/>
</dbReference>
<dbReference type="Proteomes" id="UP001497392">
    <property type="component" value="Unassembled WGS sequence"/>
</dbReference>
<evidence type="ECO:0000259" key="6">
    <source>
        <dbReference type="PROSITE" id="PS51747"/>
    </source>
</evidence>
<organism evidence="7 8">
    <name type="scientific">Coccomyxa viridis</name>
    <dbReference type="NCBI Taxonomy" id="1274662"/>
    <lineage>
        <taxon>Eukaryota</taxon>
        <taxon>Viridiplantae</taxon>
        <taxon>Chlorophyta</taxon>
        <taxon>core chlorophytes</taxon>
        <taxon>Trebouxiophyceae</taxon>
        <taxon>Trebouxiophyceae incertae sedis</taxon>
        <taxon>Coccomyxaceae</taxon>
        <taxon>Coccomyxa</taxon>
    </lineage>
</organism>
<dbReference type="EMBL" id="CAXHTA020000007">
    <property type="protein sequence ID" value="CAL5223016.1"/>
    <property type="molecule type" value="Genomic_DNA"/>
</dbReference>
<keyword evidence="8" id="KW-1185">Reference proteome</keyword>
<keyword evidence="4" id="KW-0378">Hydrolase</keyword>